<dbReference type="Proteomes" id="UP001229421">
    <property type="component" value="Unassembled WGS sequence"/>
</dbReference>
<dbReference type="AlphaFoldDB" id="A0AAD8JNR6"/>
<organism evidence="1 2">
    <name type="scientific">Tagetes erecta</name>
    <name type="common">African marigold</name>
    <dbReference type="NCBI Taxonomy" id="13708"/>
    <lineage>
        <taxon>Eukaryota</taxon>
        <taxon>Viridiplantae</taxon>
        <taxon>Streptophyta</taxon>
        <taxon>Embryophyta</taxon>
        <taxon>Tracheophyta</taxon>
        <taxon>Spermatophyta</taxon>
        <taxon>Magnoliopsida</taxon>
        <taxon>eudicotyledons</taxon>
        <taxon>Gunneridae</taxon>
        <taxon>Pentapetalae</taxon>
        <taxon>asterids</taxon>
        <taxon>campanulids</taxon>
        <taxon>Asterales</taxon>
        <taxon>Asteraceae</taxon>
        <taxon>Asteroideae</taxon>
        <taxon>Heliantheae alliance</taxon>
        <taxon>Tageteae</taxon>
        <taxon>Tagetes</taxon>
    </lineage>
</organism>
<keyword evidence="2" id="KW-1185">Reference proteome</keyword>
<comment type="caution">
    <text evidence="1">The sequence shown here is derived from an EMBL/GenBank/DDBJ whole genome shotgun (WGS) entry which is preliminary data.</text>
</comment>
<name>A0AAD8JNR6_TARER</name>
<accession>A0AAD8JNR6</accession>
<dbReference type="EMBL" id="JAUHHV010000023">
    <property type="protein sequence ID" value="KAK1405867.1"/>
    <property type="molecule type" value="Genomic_DNA"/>
</dbReference>
<evidence type="ECO:0000313" key="1">
    <source>
        <dbReference type="EMBL" id="KAK1405867.1"/>
    </source>
</evidence>
<gene>
    <name evidence="1" type="ORF">QVD17_42470</name>
</gene>
<proteinExistence type="predicted"/>
<protein>
    <submittedName>
        <fullName evidence="1">Uncharacterized protein</fullName>
    </submittedName>
</protein>
<reference evidence="1" key="1">
    <citation type="journal article" date="2023" name="bioRxiv">
        <title>Improved chromosome-level genome assembly for marigold (Tagetes erecta).</title>
        <authorList>
            <person name="Jiang F."/>
            <person name="Yuan L."/>
            <person name="Wang S."/>
            <person name="Wang H."/>
            <person name="Xu D."/>
            <person name="Wang A."/>
            <person name="Fan W."/>
        </authorList>
    </citation>
    <scope>NUCLEOTIDE SEQUENCE</scope>
    <source>
        <strain evidence="1">WSJ</strain>
        <tissue evidence="1">Leaf</tissue>
    </source>
</reference>
<sequence>MRNNLKEPSRPLELLVLEPEKDRFTLYSLEFKPPSELKRGLIFYWNWKNPRIRIEFSCRKKKKRRIWEEEKNFF</sequence>
<evidence type="ECO:0000313" key="2">
    <source>
        <dbReference type="Proteomes" id="UP001229421"/>
    </source>
</evidence>